<dbReference type="Gene3D" id="1.20.1250.20">
    <property type="entry name" value="MFS general substrate transporter like domains"/>
    <property type="match status" value="2"/>
</dbReference>
<dbReference type="PANTHER" id="PTHR23511:SF5">
    <property type="entry name" value="MAJOR FACILITATOR-TYPE TRANSPORTER HXNZ-RELATED"/>
    <property type="match status" value="1"/>
</dbReference>
<evidence type="ECO:0000256" key="4">
    <source>
        <dbReference type="ARBA" id="ARBA00022989"/>
    </source>
</evidence>
<feature type="compositionally biased region" description="Polar residues" evidence="6">
    <location>
        <begin position="324"/>
        <end position="345"/>
    </location>
</feature>
<feature type="domain" description="Major facilitator superfamily (MFS) profile" evidence="8">
    <location>
        <begin position="73"/>
        <end position="641"/>
    </location>
</feature>
<feature type="transmembrane region" description="Helical" evidence="7">
    <location>
        <begin position="246"/>
        <end position="265"/>
    </location>
</feature>
<organism evidence="9 10">
    <name type="scientific">Coprinopsis marcescibilis</name>
    <name type="common">Agaric fungus</name>
    <name type="synonym">Psathyrella marcescibilis</name>
    <dbReference type="NCBI Taxonomy" id="230819"/>
    <lineage>
        <taxon>Eukaryota</taxon>
        <taxon>Fungi</taxon>
        <taxon>Dikarya</taxon>
        <taxon>Basidiomycota</taxon>
        <taxon>Agaricomycotina</taxon>
        <taxon>Agaricomycetes</taxon>
        <taxon>Agaricomycetidae</taxon>
        <taxon>Agaricales</taxon>
        <taxon>Agaricineae</taxon>
        <taxon>Psathyrellaceae</taxon>
        <taxon>Coprinopsis</taxon>
    </lineage>
</organism>
<evidence type="ECO:0000256" key="5">
    <source>
        <dbReference type="ARBA" id="ARBA00023136"/>
    </source>
</evidence>
<accession>A0A5C3LEG0</accession>
<dbReference type="InterPro" id="IPR011701">
    <property type="entry name" value="MFS"/>
</dbReference>
<keyword evidence="5 7" id="KW-0472">Membrane</keyword>
<feature type="transmembrane region" description="Helical" evidence="7">
    <location>
        <begin position="438"/>
        <end position="459"/>
    </location>
</feature>
<keyword evidence="10" id="KW-1185">Reference proteome</keyword>
<dbReference type="PANTHER" id="PTHR23511">
    <property type="entry name" value="SYNAPTIC VESICLE GLYCOPROTEIN 2"/>
    <property type="match status" value="1"/>
</dbReference>
<evidence type="ECO:0000256" key="7">
    <source>
        <dbReference type="SAM" id="Phobius"/>
    </source>
</evidence>
<protein>
    <submittedName>
        <fullName evidence="9">MFS general substrate transporter</fullName>
    </submittedName>
</protein>
<keyword evidence="2" id="KW-0813">Transport</keyword>
<reference evidence="9 10" key="1">
    <citation type="journal article" date="2019" name="Nat. Ecol. Evol.">
        <title>Megaphylogeny resolves global patterns of mushroom evolution.</title>
        <authorList>
            <person name="Varga T."/>
            <person name="Krizsan K."/>
            <person name="Foldi C."/>
            <person name="Dima B."/>
            <person name="Sanchez-Garcia M."/>
            <person name="Sanchez-Ramirez S."/>
            <person name="Szollosi G.J."/>
            <person name="Szarkandi J.G."/>
            <person name="Papp V."/>
            <person name="Albert L."/>
            <person name="Andreopoulos W."/>
            <person name="Angelini C."/>
            <person name="Antonin V."/>
            <person name="Barry K.W."/>
            <person name="Bougher N.L."/>
            <person name="Buchanan P."/>
            <person name="Buyck B."/>
            <person name="Bense V."/>
            <person name="Catcheside P."/>
            <person name="Chovatia M."/>
            <person name="Cooper J."/>
            <person name="Damon W."/>
            <person name="Desjardin D."/>
            <person name="Finy P."/>
            <person name="Geml J."/>
            <person name="Haridas S."/>
            <person name="Hughes K."/>
            <person name="Justo A."/>
            <person name="Karasinski D."/>
            <person name="Kautmanova I."/>
            <person name="Kiss B."/>
            <person name="Kocsube S."/>
            <person name="Kotiranta H."/>
            <person name="LaButti K.M."/>
            <person name="Lechner B.E."/>
            <person name="Liimatainen K."/>
            <person name="Lipzen A."/>
            <person name="Lukacs Z."/>
            <person name="Mihaltcheva S."/>
            <person name="Morgado L.N."/>
            <person name="Niskanen T."/>
            <person name="Noordeloos M.E."/>
            <person name="Ohm R.A."/>
            <person name="Ortiz-Santana B."/>
            <person name="Ovrebo C."/>
            <person name="Racz N."/>
            <person name="Riley R."/>
            <person name="Savchenko A."/>
            <person name="Shiryaev A."/>
            <person name="Soop K."/>
            <person name="Spirin V."/>
            <person name="Szebenyi C."/>
            <person name="Tomsovsky M."/>
            <person name="Tulloss R.E."/>
            <person name="Uehling J."/>
            <person name="Grigoriev I.V."/>
            <person name="Vagvolgyi C."/>
            <person name="Papp T."/>
            <person name="Martin F.M."/>
            <person name="Miettinen O."/>
            <person name="Hibbett D.S."/>
            <person name="Nagy L.G."/>
        </authorList>
    </citation>
    <scope>NUCLEOTIDE SEQUENCE [LARGE SCALE GENOMIC DNA]</scope>
    <source>
        <strain evidence="9 10">CBS 121175</strain>
    </source>
</reference>
<feature type="transmembrane region" description="Helical" evidence="7">
    <location>
        <begin position="148"/>
        <end position="174"/>
    </location>
</feature>
<dbReference type="CDD" id="cd17316">
    <property type="entry name" value="MFS_SV2_like"/>
    <property type="match status" value="1"/>
</dbReference>
<evidence type="ECO:0000256" key="3">
    <source>
        <dbReference type="ARBA" id="ARBA00022692"/>
    </source>
</evidence>
<gene>
    <name evidence="9" type="ORF">FA15DRAFT_587497</name>
</gene>
<dbReference type="InterPro" id="IPR036259">
    <property type="entry name" value="MFS_trans_sf"/>
</dbReference>
<comment type="subcellular location">
    <subcellularLocation>
        <location evidence="1">Membrane</location>
        <topology evidence="1">Multi-pass membrane protein</topology>
    </subcellularLocation>
</comment>
<feature type="region of interest" description="Disordered" evidence="6">
    <location>
        <begin position="1"/>
        <end position="38"/>
    </location>
</feature>
<dbReference type="PROSITE" id="PS50850">
    <property type="entry name" value="MFS"/>
    <property type="match status" value="1"/>
</dbReference>
<feature type="transmembrane region" description="Helical" evidence="7">
    <location>
        <begin position="528"/>
        <end position="547"/>
    </location>
</feature>
<dbReference type="Proteomes" id="UP000307440">
    <property type="component" value="Unassembled WGS sequence"/>
</dbReference>
<dbReference type="AlphaFoldDB" id="A0A5C3LEG0"/>
<dbReference type="GO" id="GO:0016020">
    <property type="term" value="C:membrane"/>
    <property type="evidence" value="ECO:0007669"/>
    <property type="project" value="UniProtKB-SubCell"/>
</dbReference>
<feature type="transmembrane region" description="Helical" evidence="7">
    <location>
        <begin position="195"/>
        <end position="219"/>
    </location>
</feature>
<feature type="transmembrane region" description="Helical" evidence="7">
    <location>
        <begin position="586"/>
        <end position="612"/>
    </location>
</feature>
<feature type="region of interest" description="Disordered" evidence="6">
    <location>
        <begin position="312"/>
        <end position="345"/>
    </location>
</feature>
<feature type="compositionally biased region" description="Acidic residues" evidence="6">
    <location>
        <begin position="25"/>
        <end position="37"/>
    </location>
</feature>
<name>A0A5C3LEG0_COPMA</name>
<feature type="transmembrane region" description="Helical" evidence="7">
    <location>
        <begin position="73"/>
        <end position="95"/>
    </location>
</feature>
<dbReference type="InterPro" id="IPR020846">
    <property type="entry name" value="MFS_dom"/>
</dbReference>
<proteinExistence type="predicted"/>
<sequence>MVVTPRSSVFWEDSGRGSMARSDSADDYFGEESDLEEQERLVRHGEEDELDDGRTPLDRTIDRIGMGSYQWTLLSLCGLGWMADNMWIQAIAIILPRVQMHYNVPSSYIGTVSSSMFAGMMFGAVGWGTCSDLMGRITAFNATLLLTAVFGILASLSNSFATLCIALFLLGSSVGGSMPTDGTLLLEHMPKSKQYLVTALSVFFSFGAVLSAVVALLVIPKNSCLSTGAGGGTENCDQSQNMGWKYLLFTLAILTLLMFTARMVFFRLHESPRYLVHAGRPYDAIKSLEMISRFNGSDLCVELDDVRDHLHPHQDADAHAQQQTSGLDQAQLSPTDGTEYQASRPRATSRTIFDATMIQDGRTPPDVLLSRASSAESGGGQRPPLMTAYAATGETPALVDRRRASVYEQKLCWSLPRWLRKPLWAWLDRVMMVLSPEWVRTTVLVWAAWWAMSLAYTMFNVFLPTLLEKGTGEGSMAGLNTGGTPDPRAGIPKSLEQTLWDVVIFTIGGCPGAILGAWLIESPLGRRWSLAGSTFVTALFCVLFAMVQNEWAVRISTVGISLSATAMWAVLYGWTPEIFGTKVRGTACGIASALSRIGGMIAPILGGILLMIDRSFPVYLSVVVFLIAGVCVLLLREDNSREGGAEKGRVAAH</sequence>
<evidence type="ECO:0000313" key="9">
    <source>
        <dbReference type="EMBL" id="TFK26851.1"/>
    </source>
</evidence>
<keyword evidence="3 7" id="KW-0812">Transmembrane</keyword>
<dbReference type="EMBL" id="ML210170">
    <property type="protein sequence ID" value="TFK26851.1"/>
    <property type="molecule type" value="Genomic_DNA"/>
</dbReference>
<keyword evidence="4 7" id="KW-1133">Transmembrane helix</keyword>
<feature type="transmembrane region" description="Helical" evidence="7">
    <location>
        <begin position="618"/>
        <end position="635"/>
    </location>
</feature>
<dbReference type="OrthoDB" id="4139357at2759"/>
<evidence type="ECO:0000313" key="10">
    <source>
        <dbReference type="Proteomes" id="UP000307440"/>
    </source>
</evidence>
<dbReference type="Pfam" id="PF00083">
    <property type="entry name" value="Sugar_tr"/>
    <property type="match status" value="1"/>
</dbReference>
<dbReference type="GO" id="GO:0022857">
    <property type="term" value="F:transmembrane transporter activity"/>
    <property type="evidence" value="ECO:0007669"/>
    <property type="project" value="InterPro"/>
</dbReference>
<feature type="transmembrane region" description="Helical" evidence="7">
    <location>
        <begin position="553"/>
        <end position="574"/>
    </location>
</feature>
<evidence type="ECO:0000256" key="2">
    <source>
        <dbReference type="ARBA" id="ARBA00022448"/>
    </source>
</evidence>
<dbReference type="Pfam" id="PF07690">
    <property type="entry name" value="MFS_1"/>
    <property type="match status" value="1"/>
</dbReference>
<evidence type="ECO:0000256" key="1">
    <source>
        <dbReference type="ARBA" id="ARBA00004141"/>
    </source>
</evidence>
<dbReference type="SUPFAM" id="SSF103473">
    <property type="entry name" value="MFS general substrate transporter"/>
    <property type="match status" value="1"/>
</dbReference>
<feature type="transmembrane region" description="Helical" evidence="7">
    <location>
        <begin position="502"/>
        <end position="521"/>
    </location>
</feature>
<evidence type="ECO:0000256" key="6">
    <source>
        <dbReference type="SAM" id="MobiDB-lite"/>
    </source>
</evidence>
<dbReference type="InterPro" id="IPR005828">
    <property type="entry name" value="MFS_sugar_transport-like"/>
</dbReference>
<feature type="transmembrane region" description="Helical" evidence="7">
    <location>
        <begin position="107"/>
        <end position="128"/>
    </location>
</feature>
<evidence type="ECO:0000259" key="8">
    <source>
        <dbReference type="PROSITE" id="PS50850"/>
    </source>
</evidence>